<proteinExistence type="predicted"/>
<dbReference type="EMBL" id="LKAJ02000001">
    <property type="protein sequence ID" value="MCS5711566.1"/>
    <property type="molecule type" value="Genomic_DNA"/>
</dbReference>
<accession>A0A0Q9YLP1</accession>
<organism evidence="2">
    <name type="scientific">Candidatus Berkiella aquae</name>
    <dbReference type="NCBI Taxonomy" id="295108"/>
    <lineage>
        <taxon>Bacteria</taxon>
        <taxon>Pseudomonadati</taxon>
        <taxon>Pseudomonadota</taxon>
        <taxon>Gammaproteobacteria</taxon>
        <taxon>Candidatus Berkiellales</taxon>
        <taxon>Candidatus Berkiellaceae</taxon>
        <taxon>Candidatus Berkiella</taxon>
    </lineage>
</organism>
<evidence type="ECO:0000256" key="1">
    <source>
        <dbReference type="SAM" id="SignalP"/>
    </source>
</evidence>
<dbReference type="RefSeq" id="WP_075066015.1">
    <property type="nucleotide sequence ID" value="NZ_LKAJ02000001.1"/>
</dbReference>
<dbReference type="Proteomes" id="UP000051497">
    <property type="component" value="Unassembled WGS sequence"/>
</dbReference>
<comment type="caution">
    <text evidence="2">The sequence shown here is derived from an EMBL/GenBank/DDBJ whole genome shotgun (WGS) entry which is preliminary data.</text>
</comment>
<reference evidence="3" key="2">
    <citation type="journal article" date="2016" name="Genome Announc.">
        <title>Draft Genome Sequences of Two Novel Amoeba-Resistant Intranuclear Bacteria, 'Candidatus Berkiella cookevillensis' and 'Candidatus Berkiella aquae'.</title>
        <authorList>
            <person name="Mehari Y.T."/>
            <person name="Arivett B.A."/>
            <person name="Farone A.L."/>
            <person name="Gunderson J.H."/>
            <person name="Farone M.B."/>
        </authorList>
    </citation>
    <scope>NUCLEOTIDE SEQUENCE</scope>
    <source>
        <strain evidence="3">HT99</strain>
    </source>
</reference>
<dbReference type="STRING" id="295108.HT99x_01391"/>
<keyword evidence="4" id="KW-1185">Reference proteome</keyword>
<name>A0A0Q9YLP1_9GAMM</name>
<dbReference type="EMBL" id="LKAJ01000004">
    <property type="protein sequence ID" value="KRG21638.1"/>
    <property type="molecule type" value="Genomic_DNA"/>
</dbReference>
<gene>
    <name evidence="3" type="ORF">HT99x_008965</name>
    <name evidence="2" type="ORF">HT99x_01391</name>
</gene>
<protein>
    <submittedName>
        <fullName evidence="2">Uncharacterized protein</fullName>
    </submittedName>
</protein>
<feature type="signal peptide" evidence="1">
    <location>
        <begin position="1"/>
        <end position="20"/>
    </location>
</feature>
<keyword evidence="1" id="KW-0732">Signal</keyword>
<dbReference type="AlphaFoldDB" id="A0A0Q9YLP1"/>
<reference evidence="2" key="1">
    <citation type="submission" date="2015-09" db="EMBL/GenBank/DDBJ databases">
        <title>Draft Genome Sequences of Two Novel Amoeba-resistant Intranuclear Bacteria, Candidatus Berkiella cookevillensis and Candidatus Berkiella aquae.</title>
        <authorList>
            <person name="Mehari Y.T."/>
            <person name="Arivett B.A."/>
            <person name="Farone A.L."/>
            <person name="Gunderson J.H."/>
            <person name="Farone M.B."/>
        </authorList>
    </citation>
    <scope>NUCLEOTIDE SEQUENCE [LARGE SCALE GENOMIC DNA]</scope>
    <source>
        <strain evidence="2">HT99</strain>
    </source>
</reference>
<reference evidence="3" key="3">
    <citation type="submission" date="2021-06" db="EMBL/GenBank/DDBJ databases">
        <title>Genomic Description and Analysis of Intracellular Bacteria, Candidatus Berkiella cookevillensis and Candidatus Berkiella aquae.</title>
        <authorList>
            <person name="Kidane D.T."/>
            <person name="Mehari Y.T."/>
            <person name="Rice F.C."/>
            <person name="Arivett B.A."/>
            <person name="Farone A.L."/>
            <person name="Berk S.G."/>
            <person name="Farone M.B."/>
        </authorList>
    </citation>
    <scope>NUCLEOTIDE SEQUENCE</scope>
    <source>
        <strain evidence="3">HT99</strain>
    </source>
</reference>
<evidence type="ECO:0000313" key="3">
    <source>
        <dbReference type="EMBL" id="MCS5711566.1"/>
    </source>
</evidence>
<sequence length="171" mass="18817">MLGKTALLTMSLLAAFPLYAANMKSQPQNAKCAAVNGIQKCNLAIKGAINIKATSDTGDAIKIPMMFINDKMMGDLLLYQSHIYDDDHFKDVVKGEFVIDNLTAKNEYIQYQVVLKGKNGLIAKTTGDMLVKPGKNQTIHLSNVPLSEKEIAKITSYEVKCISSNIKLHRV</sequence>
<evidence type="ECO:0000313" key="4">
    <source>
        <dbReference type="Proteomes" id="UP000051497"/>
    </source>
</evidence>
<feature type="chain" id="PRO_5043129736" evidence="1">
    <location>
        <begin position="21"/>
        <end position="171"/>
    </location>
</feature>
<evidence type="ECO:0000313" key="2">
    <source>
        <dbReference type="EMBL" id="KRG21638.1"/>
    </source>
</evidence>